<dbReference type="EMBL" id="MFKF01000428">
    <property type="protein sequence ID" value="OGG43661.1"/>
    <property type="molecule type" value="Genomic_DNA"/>
</dbReference>
<dbReference type="NCBIfam" id="TIGR00810">
    <property type="entry name" value="secG"/>
    <property type="match status" value="1"/>
</dbReference>
<dbReference type="GO" id="GO:0009306">
    <property type="term" value="P:protein secretion"/>
    <property type="evidence" value="ECO:0007669"/>
    <property type="project" value="UniProtKB-UniRule"/>
</dbReference>
<feature type="compositionally biased region" description="Low complexity" evidence="11">
    <location>
        <begin position="103"/>
        <end position="117"/>
    </location>
</feature>
<evidence type="ECO:0000313" key="12">
    <source>
        <dbReference type="EMBL" id="OGG43661.1"/>
    </source>
</evidence>
<feature type="transmembrane region" description="Helical" evidence="10">
    <location>
        <begin position="56"/>
        <end position="74"/>
    </location>
</feature>
<comment type="subcellular location">
    <subcellularLocation>
        <location evidence="1 10">Cell membrane</location>
        <topology evidence="1 10">Multi-pass membrane protein</topology>
    </subcellularLocation>
</comment>
<protein>
    <recommendedName>
        <fullName evidence="10">Protein-export membrane protein SecG</fullName>
    </recommendedName>
</protein>
<keyword evidence="4 10" id="KW-1003">Cell membrane</keyword>
<dbReference type="Proteomes" id="UP000178606">
    <property type="component" value="Unassembled WGS sequence"/>
</dbReference>
<dbReference type="GO" id="GO:0005886">
    <property type="term" value="C:plasma membrane"/>
    <property type="evidence" value="ECO:0007669"/>
    <property type="project" value="UniProtKB-SubCell"/>
</dbReference>
<keyword evidence="6 10" id="KW-0653">Protein transport</keyword>
<dbReference type="Pfam" id="PF03840">
    <property type="entry name" value="SecG"/>
    <property type="match status" value="1"/>
</dbReference>
<dbReference type="PANTHER" id="PTHR34182">
    <property type="entry name" value="PROTEIN-EXPORT MEMBRANE PROTEIN SECG"/>
    <property type="match status" value="1"/>
</dbReference>
<evidence type="ECO:0000256" key="3">
    <source>
        <dbReference type="ARBA" id="ARBA00022448"/>
    </source>
</evidence>
<comment type="caution">
    <text evidence="10">Lacks conserved residue(s) required for the propagation of feature annotation.</text>
</comment>
<dbReference type="GO" id="GO:0015450">
    <property type="term" value="F:protein-transporting ATPase activity"/>
    <property type="evidence" value="ECO:0007669"/>
    <property type="project" value="UniProtKB-UniRule"/>
</dbReference>
<feature type="region of interest" description="Disordered" evidence="11">
    <location>
        <begin position="84"/>
        <end position="117"/>
    </location>
</feature>
<dbReference type="GO" id="GO:0065002">
    <property type="term" value="P:intracellular protein transmembrane transport"/>
    <property type="evidence" value="ECO:0007669"/>
    <property type="project" value="TreeGrafter"/>
</dbReference>
<evidence type="ECO:0000313" key="13">
    <source>
        <dbReference type="Proteomes" id="UP000178606"/>
    </source>
</evidence>
<evidence type="ECO:0000256" key="2">
    <source>
        <dbReference type="ARBA" id="ARBA00008445"/>
    </source>
</evidence>
<dbReference type="PANTHER" id="PTHR34182:SF1">
    <property type="entry name" value="PROTEIN-EXPORT MEMBRANE PROTEIN SECG"/>
    <property type="match status" value="1"/>
</dbReference>
<keyword evidence="3 10" id="KW-0813">Transport</keyword>
<evidence type="ECO:0000256" key="7">
    <source>
        <dbReference type="ARBA" id="ARBA00022989"/>
    </source>
</evidence>
<comment type="similarity">
    <text evidence="2 10">Belongs to the SecG family.</text>
</comment>
<name>A0A1F6C3E4_HANXR</name>
<dbReference type="AlphaFoldDB" id="A0A1F6C3E4"/>
<gene>
    <name evidence="12" type="ORF">A3F84_25760</name>
</gene>
<comment type="caution">
    <text evidence="12">The sequence shown here is derived from an EMBL/GenBank/DDBJ whole genome shotgun (WGS) entry which is preliminary data.</text>
</comment>
<sequence length="117" mass="11775">MLTVLVIIHLLICFILVLSILLQSGKGGSLAGAFGGAGAAGAVLGTRGAATMLSKITTYTAILFLVSCMGLTFISRGGSGTQVQTSAQKEAAKRGGFTPLSAPVPAQQTPAQPAEKK</sequence>
<accession>A0A1F6C3E4</accession>
<evidence type="ECO:0000256" key="4">
    <source>
        <dbReference type="ARBA" id="ARBA00022475"/>
    </source>
</evidence>
<proteinExistence type="inferred from homology"/>
<evidence type="ECO:0000256" key="8">
    <source>
        <dbReference type="ARBA" id="ARBA00023010"/>
    </source>
</evidence>
<keyword evidence="7 10" id="KW-1133">Transmembrane helix</keyword>
<keyword evidence="9 10" id="KW-0472">Membrane</keyword>
<comment type="function">
    <text evidence="10">Involved in protein export. Participates in an early event of protein translocation.</text>
</comment>
<evidence type="ECO:0000256" key="5">
    <source>
        <dbReference type="ARBA" id="ARBA00022692"/>
    </source>
</evidence>
<evidence type="ECO:0000256" key="9">
    <source>
        <dbReference type="ARBA" id="ARBA00023136"/>
    </source>
</evidence>
<reference evidence="12 13" key="1">
    <citation type="journal article" date="2016" name="Nat. Commun.">
        <title>Thousands of microbial genomes shed light on interconnected biogeochemical processes in an aquifer system.</title>
        <authorList>
            <person name="Anantharaman K."/>
            <person name="Brown C.T."/>
            <person name="Hug L.A."/>
            <person name="Sharon I."/>
            <person name="Castelle C.J."/>
            <person name="Probst A.J."/>
            <person name="Thomas B.C."/>
            <person name="Singh A."/>
            <person name="Wilkins M.J."/>
            <person name="Karaoz U."/>
            <person name="Brodie E.L."/>
            <person name="Williams K.H."/>
            <person name="Hubbard S.S."/>
            <person name="Banfield J.F."/>
        </authorList>
    </citation>
    <scope>NUCLEOTIDE SEQUENCE [LARGE SCALE GENOMIC DNA]</scope>
    <source>
        <strain evidence="13">RIFCSPLOWO2_12_FULL_64_10</strain>
    </source>
</reference>
<evidence type="ECO:0000256" key="6">
    <source>
        <dbReference type="ARBA" id="ARBA00022927"/>
    </source>
</evidence>
<evidence type="ECO:0000256" key="11">
    <source>
        <dbReference type="SAM" id="MobiDB-lite"/>
    </source>
</evidence>
<evidence type="ECO:0000256" key="1">
    <source>
        <dbReference type="ARBA" id="ARBA00004651"/>
    </source>
</evidence>
<dbReference type="InterPro" id="IPR004692">
    <property type="entry name" value="SecG"/>
</dbReference>
<keyword evidence="5 10" id="KW-0812">Transmembrane</keyword>
<organism evidence="12 13">
    <name type="scientific">Handelsmanbacteria sp. (strain RIFCSPLOWO2_12_FULL_64_10)</name>
    <dbReference type="NCBI Taxonomy" id="1817868"/>
    <lineage>
        <taxon>Bacteria</taxon>
        <taxon>Candidatus Handelsmaniibacteriota</taxon>
    </lineage>
</organism>
<dbReference type="GO" id="GO:0043952">
    <property type="term" value="P:protein transport by the Sec complex"/>
    <property type="evidence" value="ECO:0007669"/>
    <property type="project" value="TreeGrafter"/>
</dbReference>
<dbReference type="PRINTS" id="PR01651">
    <property type="entry name" value="SECGEXPORT"/>
</dbReference>
<evidence type="ECO:0000256" key="10">
    <source>
        <dbReference type="RuleBase" id="RU365087"/>
    </source>
</evidence>
<keyword evidence="8 10" id="KW-0811">Translocation</keyword>